<evidence type="ECO:0000256" key="6">
    <source>
        <dbReference type="ARBA" id="ARBA00023237"/>
    </source>
</evidence>
<keyword evidence="9" id="KW-0675">Receptor</keyword>
<keyword evidence="3 7" id="KW-1134">Transmembrane beta strand</keyword>
<dbReference type="EMBL" id="AAOH01000005">
    <property type="protein sequence ID" value="EAR27683.1"/>
    <property type="molecule type" value="Genomic_DNA"/>
</dbReference>
<dbReference type="PANTHER" id="PTHR30069:SF27">
    <property type="entry name" value="BLL4766 PROTEIN"/>
    <property type="match status" value="1"/>
</dbReference>
<sequence>MLIKDSKFHWSSLYLLLATCIFCCIYTRPVEATSSEPIDDFFALSLEDLINVEIDIASNKKTTLREQPSTVTLITSEQIKYTGAMYLMDLLKQVPGFWLGTDTIGTFSSSFRGVWGMEAKILLIIDGIEQNELAFGSMVLGNRYPTNLIDKVEIIRGPGSVRYGGQAALAVIRVTTKSASQLGNAVSYTSHLGQGGNHQTNVSMRTAHQLTVNNQPMRLGLSATVGQGDYSDKQWTGLDGYQFNLRDNSNSKPIEVNLNLDYLGWQLHLQHNEFKQQDKLLFGDSGLFYAPNRRYTQPNELSFLHQAISLSKLWQLNDALSLESKMSYVSQKPWNSQGQYQHDLTRKLARTRLDLTAMATLSARSNILFGSTIYHETAEVTQSYIFDPSTRYQGDSQSSIDDAAVFLQYETVFDWGNLTLGGRFESHEYAGSKFVPRISITKLWQRLHLKLVYNEAFKIPQFDTVASAQNADTPINQAETTQSWEIELGYQLSDSLALVSNVFLQQIDNYIGFNPQTASNATLGSLGTYGAELQANWHYHQFGLNASYSYFAIEQNNIGALRVLGSENDVLGIPNHMLKIDAHYSFDRSSSLHWVAQSVSARYACIDDINWVCGEEKAMPSETDMRVFYQFDNQQWLVNVGVERLLNNKHVMIQPYRGSQSPIQGQGRQIILDVEYRF</sequence>
<organism evidence="9 10">
    <name type="scientific">Pseudoalteromonas tunicata D2</name>
    <dbReference type="NCBI Taxonomy" id="87626"/>
    <lineage>
        <taxon>Bacteria</taxon>
        <taxon>Pseudomonadati</taxon>
        <taxon>Pseudomonadota</taxon>
        <taxon>Gammaproteobacteria</taxon>
        <taxon>Alteromonadales</taxon>
        <taxon>Pseudoalteromonadaceae</taxon>
        <taxon>Pseudoalteromonas</taxon>
    </lineage>
</organism>
<dbReference type="STRING" id="87626.PTD2_17715"/>
<protein>
    <submittedName>
        <fullName evidence="9">Putative TonB-dependent outer membrane receptor</fullName>
    </submittedName>
</protein>
<dbReference type="InterPro" id="IPR037066">
    <property type="entry name" value="Plug_dom_sf"/>
</dbReference>
<dbReference type="InterPro" id="IPR036942">
    <property type="entry name" value="Beta-barrel_TonB_sf"/>
</dbReference>
<keyword evidence="6 7" id="KW-0998">Cell outer membrane</keyword>
<dbReference type="SUPFAM" id="SSF56935">
    <property type="entry name" value="Porins"/>
    <property type="match status" value="1"/>
</dbReference>
<evidence type="ECO:0000256" key="2">
    <source>
        <dbReference type="ARBA" id="ARBA00022448"/>
    </source>
</evidence>
<name>A4CBE6_9GAMM</name>
<dbReference type="Gene3D" id="2.40.170.20">
    <property type="entry name" value="TonB-dependent receptor, beta-barrel domain"/>
    <property type="match status" value="1"/>
</dbReference>
<evidence type="ECO:0000256" key="1">
    <source>
        <dbReference type="ARBA" id="ARBA00004571"/>
    </source>
</evidence>
<reference evidence="9 10" key="1">
    <citation type="submission" date="2006-02" db="EMBL/GenBank/DDBJ databases">
        <authorList>
            <person name="Moran M.A."/>
            <person name="Kjelleberg S."/>
            <person name="Egan S."/>
            <person name="Saunders N."/>
            <person name="Thomas T."/>
            <person name="Ferriera S."/>
            <person name="Johnson J."/>
            <person name="Kravitz S."/>
            <person name="Halpern A."/>
            <person name="Remington K."/>
            <person name="Beeson K."/>
            <person name="Tran B."/>
            <person name="Rogers Y.-H."/>
            <person name="Friedman R."/>
            <person name="Venter J.C."/>
        </authorList>
    </citation>
    <scope>NUCLEOTIDE SEQUENCE [LARGE SCALE GENOMIC DNA]</scope>
    <source>
        <strain evidence="9 10">D2</strain>
    </source>
</reference>
<evidence type="ECO:0000256" key="3">
    <source>
        <dbReference type="ARBA" id="ARBA00022452"/>
    </source>
</evidence>
<dbReference type="PANTHER" id="PTHR30069">
    <property type="entry name" value="TONB-DEPENDENT OUTER MEMBRANE RECEPTOR"/>
    <property type="match status" value="1"/>
</dbReference>
<dbReference type="Gene3D" id="2.170.130.10">
    <property type="entry name" value="TonB-dependent receptor, plug domain"/>
    <property type="match status" value="1"/>
</dbReference>
<comment type="similarity">
    <text evidence="7">Belongs to the TonB-dependent receptor family.</text>
</comment>
<dbReference type="InterPro" id="IPR039426">
    <property type="entry name" value="TonB-dep_rcpt-like"/>
</dbReference>
<dbReference type="HOGENOM" id="CLU_008287_18_0_6"/>
<keyword evidence="2 7" id="KW-0813">Transport</keyword>
<proteinExistence type="inferred from homology"/>
<keyword evidence="10" id="KW-1185">Reference proteome</keyword>
<dbReference type="Pfam" id="PF07715">
    <property type="entry name" value="Plug"/>
    <property type="match status" value="1"/>
</dbReference>
<dbReference type="Proteomes" id="UP000006201">
    <property type="component" value="Unassembled WGS sequence"/>
</dbReference>
<keyword evidence="5 7" id="KW-0472">Membrane</keyword>
<comment type="caution">
    <text evidence="9">The sequence shown here is derived from an EMBL/GenBank/DDBJ whole genome shotgun (WGS) entry which is preliminary data.</text>
</comment>
<dbReference type="GO" id="GO:0015344">
    <property type="term" value="F:siderophore uptake transmembrane transporter activity"/>
    <property type="evidence" value="ECO:0007669"/>
    <property type="project" value="TreeGrafter"/>
</dbReference>
<evidence type="ECO:0000313" key="10">
    <source>
        <dbReference type="Proteomes" id="UP000006201"/>
    </source>
</evidence>
<evidence type="ECO:0000259" key="8">
    <source>
        <dbReference type="Pfam" id="PF07715"/>
    </source>
</evidence>
<dbReference type="eggNOG" id="COG4771">
    <property type="taxonomic scope" value="Bacteria"/>
</dbReference>
<evidence type="ECO:0000256" key="5">
    <source>
        <dbReference type="ARBA" id="ARBA00023136"/>
    </source>
</evidence>
<keyword evidence="4 7" id="KW-0812">Transmembrane</keyword>
<dbReference type="InterPro" id="IPR012910">
    <property type="entry name" value="Plug_dom"/>
</dbReference>
<dbReference type="GO" id="GO:0044718">
    <property type="term" value="P:siderophore transmembrane transport"/>
    <property type="evidence" value="ECO:0007669"/>
    <property type="project" value="TreeGrafter"/>
</dbReference>
<evidence type="ECO:0000313" key="9">
    <source>
        <dbReference type="EMBL" id="EAR27683.1"/>
    </source>
</evidence>
<evidence type="ECO:0000256" key="4">
    <source>
        <dbReference type="ARBA" id="ARBA00022692"/>
    </source>
</evidence>
<gene>
    <name evidence="9" type="ORF">PTD2_17715</name>
</gene>
<dbReference type="GO" id="GO:0009279">
    <property type="term" value="C:cell outer membrane"/>
    <property type="evidence" value="ECO:0007669"/>
    <property type="project" value="UniProtKB-SubCell"/>
</dbReference>
<dbReference type="AlphaFoldDB" id="A4CBE6"/>
<feature type="domain" description="TonB-dependent receptor plug" evidence="8">
    <location>
        <begin position="64"/>
        <end position="168"/>
    </location>
</feature>
<evidence type="ECO:0000256" key="7">
    <source>
        <dbReference type="PROSITE-ProRule" id="PRU01360"/>
    </source>
</evidence>
<accession>A4CBE6</accession>
<dbReference type="PROSITE" id="PS52016">
    <property type="entry name" value="TONB_DEPENDENT_REC_3"/>
    <property type="match status" value="1"/>
</dbReference>
<comment type="subcellular location">
    <subcellularLocation>
        <location evidence="1 7">Cell outer membrane</location>
        <topology evidence="1 7">Multi-pass membrane protein</topology>
    </subcellularLocation>
</comment>